<dbReference type="KEGG" id="agv:OJF2_34540"/>
<sequence length="144" mass="15942">MRNIHEIVAEVDALAPDDASELDLARLHALAVEYFSHAEAPRHLDAWFRLFERFPEGDGGGVFWSILHGIEAQPGSDEFVVASVARQPTHLPVLMVNRILNSGRSMVGGCDLVALLRSVTLDERASPEVQQDAERFLARRLTDA</sequence>
<name>A0A5B9W3Z8_9BACT</name>
<protein>
    <submittedName>
        <fullName evidence="1">Uncharacterized protein</fullName>
    </submittedName>
</protein>
<organism evidence="1 2">
    <name type="scientific">Aquisphaera giovannonii</name>
    <dbReference type="NCBI Taxonomy" id="406548"/>
    <lineage>
        <taxon>Bacteria</taxon>
        <taxon>Pseudomonadati</taxon>
        <taxon>Planctomycetota</taxon>
        <taxon>Planctomycetia</taxon>
        <taxon>Isosphaerales</taxon>
        <taxon>Isosphaeraceae</taxon>
        <taxon>Aquisphaera</taxon>
    </lineage>
</organism>
<reference evidence="1 2" key="1">
    <citation type="submission" date="2019-08" db="EMBL/GenBank/DDBJ databases">
        <title>Deep-cultivation of Planctomycetes and their phenomic and genomic characterization uncovers novel biology.</title>
        <authorList>
            <person name="Wiegand S."/>
            <person name="Jogler M."/>
            <person name="Boedeker C."/>
            <person name="Pinto D."/>
            <person name="Vollmers J."/>
            <person name="Rivas-Marin E."/>
            <person name="Kohn T."/>
            <person name="Peeters S.H."/>
            <person name="Heuer A."/>
            <person name="Rast P."/>
            <person name="Oberbeckmann S."/>
            <person name="Bunk B."/>
            <person name="Jeske O."/>
            <person name="Meyerdierks A."/>
            <person name="Storesund J.E."/>
            <person name="Kallscheuer N."/>
            <person name="Luecker S."/>
            <person name="Lage O.M."/>
            <person name="Pohl T."/>
            <person name="Merkel B.J."/>
            <person name="Hornburger P."/>
            <person name="Mueller R.-W."/>
            <person name="Bruemmer F."/>
            <person name="Labrenz M."/>
            <person name="Spormann A.M."/>
            <person name="Op den Camp H."/>
            <person name="Overmann J."/>
            <person name="Amann R."/>
            <person name="Jetten M.S.M."/>
            <person name="Mascher T."/>
            <person name="Medema M.H."/>
            <person name="Devos D.P."/>
            <person name="Kaster A.-K."/>
            <person name="Ovreas L."/>
            <person name="Rohde M."/>
            <person name="Galperin M.Y."/>
            <person name="Jogler C."/>
        </authorList>
    </citation>
    <scope>NUCLEOTIDE SEQUENCE [LARGE SCALE GENOMIC DNA]</scope>
    <source>
        <strain evidence="1 2">OJF2</strain>
    </source>
</reference>
<dbReference type="Proteomes" id="UP000324233">
    <property type="component" value="Chromosome"/>
</dbReference>
<evidence type="ECO:0000313" key="1">
    <source>
        <dbReference type="EMBL" id="QEH34909.1"/>
    </source>
</evidence>
<gene>
    <name evidence="1" type="ORF">OJF2_34540</name>
</gene>
<dbReference type="EMBL" id="CP042997">
    <property type="protein sequence ID" value="QEH34909.1"/>
    <property type="molecule type" value="Genomic_DNA"/>
</dbReference>
<dbReference type="AlphaFoldDB" id="A0A5B9W3Z8"/>
<proteinExistence type="predicted"/>
<accession>A0A5B9W3Z8</accession>
<dbReference type="OrthoDB" id="292405at2"/>
<evidence type="ECO:0000313" key="2">
    <source>
        <dbReference type="Proteomes" id="UP000324233"/>
    </source>
</evidence>
<dbReference type="RefSeq" id="WP_148594772.1">
    <property type="nucleotide sequence ID" value="NZ_CP042997.1"/>
</dbReference>
<keyword evidence="2" id="KW-1185">Reference proteome</keyword>